<feature type="active site" evidence="8">
    <location>
        <position position="15"/>
    </location>
</feature>
<evidence type="ECO:0000259" key="12">
    <source>
        <dbReference type="PROSITE" id="PS50123"/>
    </source>
</evidence>
<feature type="domain" description="CheB-type methylesterase" evidence="11">
    <location>
        <begin position="3"/>
        <end position="187"/>
    </location>
</feature>
<dbReference type="InterPro" id="IPR000673">
    <property type="entry name" value="Sig_transdc_resp-reg_Me-estase"/>
</dbReference>
<dbReference type="SMART" id="SM00911">
    <property type="entry name" value="HWE_HK"/>
    <property type="match status" value="1"/>
</dbReference>
<dbReference type="InterPro" id="IPR000700">
    <property type="entry name" value="PAS-assoc_C"/>
</dbReference>
<keyword evidence="9" id="KW-0175">Coiled coil</keyword>
<dbReference type="InterPro" id="IPR029063">
    <property type="entry name" value="SAM-dependent_MTases_sf"/>
</dbReference>
<keyword evidence="3" id="KW-0597">Phosphoprotein</keyword>
<reference evidence="13 14" key="1">
    <citation type="submission" date="2020-04" db="EMBL/GenBank/DDBJ databases">
        <authorList>
            <person name="De Canck E."/>
        </authorList>
    </citation>
    <scope>NUCLEOTIDE SEQUENCE [LARGE SCALE GENOMIC DNA]</scope>
    <source>
        <strain evidence="13 14">LMG 1861</strain>
    </source>
</reference>
<dbReference type="CDD" id="cd02440">
    <property type="entry name" value="AdoMet_MTases"/>
    <property type="match status" value="1"/>
</dbReference>
<dbReference type="GO" id="GO:0005737">
    <property type="term" value="C:cytoplasm"/>
    <property type="evidence" value="ECO:0007669"/>
    <property type="project" value="InterPro"/>
</dbReference>
<keyword evidence="5" id="KW-0547">Nucleotide-binding</keyword>
<dbReference type="SMART" id="SM00138">
    <property type="entry name" value="MeTrc"/>
    <property type="match status" value="1"/>
</dbReference>
<gene>
    <name evidence="13" type="primary">cheB_7</name>
    <name evidence="13" type="ORF">LMG1861_04034</name>
</gene>
<dbReference type="SUPFAM" id="SSF55785">
    <property type="entry name" value="PYP-like sensor domain (PAS domain)"/>
    <property type="match status" value="1"/>
</dbReference>
<feature type="coiled-coil region" evidence="9">
    <location>
        <begin position="649"/>
        <end position="729"/>
    </location>
</feature>
<dbReference type="RefSeq" id="WP_175129342.1">
    <property type="nucleotide sequence ID" value="NZ_CADILD010000002.1"/>
</dbReference>
<dbReference type="Pfam" id="PF01739">
    <property type="entry name" value="CheR"/>
    <property type="match status" value="1"/>
</dbReference>
<dbReference type="InterPro" id="IPR050903">
    <property type="entry name" value="Bact_Chemotaxis_MeTrfase"/>
</dbReference>
<evidence type="ECO:0000256" key="8">
    <source>
        <dbReference type="PROSITE-ProRule" id="PRU00050"/>
    </source>
</evidence>
<dbReference type="Gene3D" id="3.30.450.20">
    <property type="entry name" value="PAS domain"/>
    <property type="match status" value="1"/>
</dbReference>
<dbReference type="AlphaFoldDB" id="A0A6S7E4H1"/>
<keyword evidence="8" id="KW-0145">Chemotaxis</keyword>
<dbReference type="Gene3D" id="3.30.565.10">
    <property type="entry name" value="Histidine kinase-like ATPase, C-terminal domain"/>
    <property type="match status" value="1"/>
</dbReference>
<dbReference type="EMBL" id="CADILD010000002">
    <property type="protein sequence ID" value="CAB3895540.1"/>
    <property type="molecule type" value="Genomic_DNA"/>
</dbReference>
<dbReference type="PRINTS" id="PR00996">
    <property type="entry name" value="CHERMTFRASE"/>
</dbReference>
<dbReference type="InterPro" id="IPR035965">
    <property type="entry name" value="PAS-like_dom_sf"/>
</dbReference>
<dbReference type="InterPro" id="IPR022641">
    <property type="entry name" value="CheR_N"/>
</dbReference>
<dbReference type="GO" id="GO:0005524">
    <property type="term" value="F:ATP binding"/>
    <property type="evidence" value="ECO:0007669"/>
    <property type="project" value="UniProtKB-KW"/>
</dbReference>
<keyword evidence="8 13" id="KW-0378">Hydrolase</keyword>
<dbReference type="SUPFAM" id="SSF47757">
    <property type="entry name" value="Chemotaxis receptor methyltransferase CheR, N-terminal domain"/>
    <property type="match status" value="1"/>
</dbReference>
<feature type="domain" description="CheR-type methyltransferase" evidence="12">
    <location>
        <begin position="224"/>
        <end position="488"/>
    </location>
</feature>
<keyword evidence="7" id="KW-0067">ATP-binding</keyword>
<feature type="active site" evidence="8">
    <location>
        <position position="42"/>
    </location>
</feature>
<dbReference type="Proteomes" id="UP000494105">
    <property type="component" value="Unassembled WGS sequence"/>
</dbReference>
<dbReference type="InterPro" id="IPR036890">
    <property type="entry name" value="HATPase_C_sf"/>
</dbReference>
<dbReference type="CDD" id="cd16434">
    <property type="entry name" value="CheB-CheR_fusion"/>
    <property type="match status" value="1"/>
</dbReference>
<dbReference type="Gene3D" id="3.40.50.150">
    <property type="entry name" value="Vaccinia Virus protein VP39"/>
    <property type="match status" value="1"/>
</dbReference>
<dbReference type="InterPro" id="IPR000780">
    <property type="entry name" value="CheR_MeTrfase"/>
</dbReference>
<evidence type="ECO:0000313" key="13">
    <source>
        <dbReference type="EMBL" id="CAB3895540.1"/>
    </source>
</evidence>
<evidence type="ECO:0000259" key="11">
    <source>
        <dbReference type="PROSITE" id="PS50122"/>
    </source>
</evidence>
<evidence type="ECO:0000313" key="14">
    <source>
        <dbReference type="Proteomes" id="UP000494105"/>
    </source>
</evidence>
<dbReference type="PROSITE" id="PS50122">
    <property type="entry name" value="CHEB"/>
    <property type="match status" value="1"/>
</dbReference>
<sequence length="1051" mass="116222">MALSSAAFVVGIGASAGGVEALEGFFAGIPENPDMSFIVVTHLGPGRESHLPNVIGRHTSLPVHAVQDDMPIETNQIYVLASDADVSVSQGHIKLAATSGQRHGRRPIDQFLTSLAKDYGQRAVGIVLSGSDTDGTLGLKAIKEYGGITMAQAPNGNGPAYTEMPRSAISAGIIDFALPAAEMGTRLHLLDAAPPSPLDLLTADDDAQDLPPEIEQTKSEIYGLLLTRTGHDFSGYKSKTFLRRVHRRMKVNQTETLQAYLAFLRDTPQEAGALFRDLLISVTDFFRDPDAFEALAQLVVPKLLEGRSVGDTVRVWVPGCATGEEVYSLAILLREQMDKMEMPPRVQLFATDIDERALNIARTARYPGTLLDSVSPERRERFFIADGESYLVSKQIRELCIFSPHSVLRDPPFSRIDLVSCRNLLIYFGGDIQKQVFPTFHYALRNGGYLFLGMSENTTQFSDMFGALDKQHRIFQRRSDIAVRPRPHFNLPPPGREGSQDFLQRRLPASGTGLRQSIDTQVLLQHAPPHVLVNKDGDVVYYSARTGKYLEAAAGVPTRQILALARKDLRLDLRALLNDAMSTGASATRHNVAIEGDDGRVQLLRLTVDPLLENHEGEPLFLVLFADDGPPVSREEANAYLHASHIGAAEQIESELRETRDRLQSTIEEYETALEELKSSNEELVSVNEELQSSNEELEASKEELVSLNEELHTVNAELQGKVDELDRSNSDLHNLFASTAFATLFLDGNLVIRSFTPPVCDVFRILPSDRGRPITDLASRIPLPSFAQDIKQVFRDREVIERRIEGEGDANHYLLRLAPYRDANNRVDGVVVTFIDITQITQAEQRHRILIAELQHRTRNLLALVQSIAYRTLGRGEPFERLDSRLSALSRVQGLLSEVSHEAVDFGEIVRHELDAVGHGQHVSVHGEQTFVSAECSQSLALALHELGTNALKHGALKHDNGKLQVQWHTLTREDGQILVVDWQESGLPTPPDTSRKGYGRELIEQALTFTLQAQTSLDFQADGLRCRIEVPLRSSGSLATASQQKAHHG</sequence>
<evidence type="ECO:0000256" key="9">
    <source>
        <dbReference type="SAM" id="Coils"/>
    </source>
</evidence>
<dbReference type="GO" id="GO:0006935">
    <property type="term" value="P:chemotaxis"/>
    <property type="evidence" value="ECO:0007669"/>
    <property type="project" value="UniProtKB-UniRule"/>
</dbReference>
<keyword evidence="6" id="KW-0418">Kinase</keyword>
<dbReference type="InterPro" id="IPR035909">
    <property type="entry name" value="CheB_C"/>
</dbReference>
<dbReference type="Pfam" id="PF01339">
    <property type="entry name" value="CheB_methylest"/>
    <property type="match status" value="1"/>
</dbReference>
<proteinExistence type="predicted"/>
<evidence type="ECO:0000256" key="7">
    <source>
        <dbReference type="ARBA" id="ARBA00022840"/>
    </source>
</evidence>
<protein>
    <recommendedName>
        <fullName evidence="2">histidine kinase</fullName>
        <ecNumber evidence="2">2.7.13.3</ecNumber>
    </recommendedName>
</protein>
<dbReference type="GO" id="GO:0008757">
    <property type="term" value="F:S-adenosylmethionine-dependent methyltransferase activity"/>
    <property type="evidence" value="ECO:0007669"/>
    <property type="project" value="InterPro"/>
</dbReference>
<organism evidence="13 14">
    <name type="scientific">Achromobacter piechaudii</name>
    <dbReference type="NCBI Taxonomy" id="72556"/>
    <lineage>
        <taxon>Bacteria</taxon>
        <taxon>Pseudomonadati</taxon>
        <taxon>Pseudomonadota</taxon>
        <taxon>Betaproteobacteria</taxon>
        <taxon>Burkholderiales</taxon>
        <taxon>Alcaligenaceae</taxon>
        <taxon>Achromobacter</taxon>
    </lineage>
</organism>
<dbReference type="GO" id="GO:0008984">
    <property type="term" value="F:protein-glutamate methylesterase activity"/>
    <property type="evidence" value="ECO:0007669"/>
    <property type="project" value="InterPro"/>
</dbReference>
<dbReference type="GO" id="GO:0004673">
    <property type="term" value="F:protein histidine kinase activity"/>
    <property type="evidence" value="ECO:0007669"/>
    <property type="project" value="UniProtKB-EC"/>
</dbReference>
<dbReference type="Pfam" id="PF07536">
    <property type="entry name" value="HWE_HK"/>
    <property type="match status" value="1"/>
</dbReference>
<dbReference type="PANTHER" id="PTHR24422:SF27">
    <property type="entry name" value="PROTEIN-GLUTAMATE O-METHYLTRANSFERASE"/>
    <property type="match status" value="1"/>
</dbReference>
<dbReference type="InterPro" id="IPR022642">
    <property type="entry name" value="CheR_C"/>
</dbReference>
<dbReference type="EC" id="2.7.13.3" evidence="2"/>
<evidence type="ECO:0000256" key="4">
    <source>
        <dbReference type="ARBA" id="ARBA00022679"/>
    </source>
</evidence>
<dbReference type="SUPFAM" id="SSF53335">
    <property type="entry name" value="S-adenosyl-L-methionine-dependent methyltransferases"/>
    <property type="match status" value="1"/>
</dbReference>
<accession>A0A6S7E4H1</accession>
<dbReference type="Pfam" id="PF03705">
    <property type="entry name" value="CheR_N"/>
    <property type="match status" value="1"/>
</dbReference>
<dbReference type="PANTHER" id="PTHR24422">
    <property type="entry name" value="CHEMOTAXIS PROTEIN METHYLTRANSFERASE"/>
    <property type="match status" value="1"/>
</dbReference>
<dbReference type="Pfam" id="PF13596">
    <property type="entry name" value="PAS_10"/>
    <property type="match status" value="1"/>
</dbReference>
<evidence type="ECO:0000256" key="2">
    <source>
        <dbReference type="ARBA" id="ARBA00012438"/>
    </source>
</evidence>
<dbReference type="PROSITE" id="PS50113">
    <property type="entry name" value="PAC"/>
    <property type="match status" value="1"/>
</dbReference>
<evidence type="ECO:0000256" key="1">
    <source>
        <dbReference type="ARBA" id="ARBA00000085"/>
    </source>
</evidence>
<evidence type="ECO:0000259" key="10">
    <source>
        <dbReference type="PROSITE" id="PS50113"/>
    </source>
</evidence>
<dbReference type="Gene3D" id="3.40.50.180">
    <property type="entry name" value="Methylesterase CheB, C-terminal domain"/>
    <property type="match status" value="1"/>
</dbReference>
<keyword evidence="4" id="KW-0808">Transferase</keyword>
<evidence type="ECO:0000256" key="3">
    <source>
        <dbReference type="ARBA" id="ARBA00022553"/>
    </source>
</evidence>
<feature type="active site" evidence="8">
    <location>
        <position position="134"/>
    </location>
</feature>
<dbReference type="SUPFAM" id="SSF52738">
    <property type="entry name" value="Methylesterase CheB, C-terminal domain"/>
    <property type="match status" value="1"/>
</dbReference>
<name>A0A6S7E4H1_9BURK</name>
<evidence type="ECO:0000256" key="6">
    <source>
        <dbReference type="ARBA" id="ARBA00022777"/>
    </source>
</evidence>
<comment type="catalytic activity">
    <reaction evidence="1">
        <text>ATP + protein L-histidine = ADP + protein N-phospho-L-histidine.</text>
        <dbReference type="EC" id="2.7.13.3"/>
    </reaction>
</comment>
<feature type="domain" description="PAC" evidence="10">
    <location>
        <begin position="796"/>
        <end position="850"/>
    </location>
</feature>
<dbReference type="GO" id="GO:0000156">
    <property type="term" value="F:phosphorelay response regulator activity"/>
    <property type="evidence" value="ECO:0007669"/>
    <property type="project" value="InterPro"/>
</dbReference>
<evidence type="ECO:0000256" key="5">
    <source>
        <dbReference type="ARBA" id="ARBA00022741"/>
    </source>
</evidence>
<dbReference type="PROSITE" id="PS50123">
    <property type="entry name" value="CHER"/>
    <property type="match status" value="1"/>
</dbReference>
<dbReference type="InterPro" id="IPR011102">
    <property type="entry name" value="Sig_transdc_His_kinase_HWE"/>
</dbReference>